<dbReference type="OrthoDB" id="49291at2759"/>
<keyword evidence="1" id="KW-0472">Membrane</keyword>
<keyword evidence="1" id="KW-1133">Transmembrane helix</keyword>
<dbReference type="Proteomes" id="UP000693970">
    <property type="component" value="Unassembled WGS sequence"/>
</dbReference>
<keyword evidence="1" id="KW-0812">Transmembrane</keyword>
<evidence type="ECO:0000256" key="1">
    <source>
        <dbReference type="SAM" id="Phobius"/>
    </source>
</evidence>
<keyword evidence="3" id="KW-1185">Reference proteome</keyword>
<evidence type="ECO:0000313" key="3">
    <source>
        <dbReference type="Proteomes" id="UP000693970"/>
    </source>
</evidence>
<dbReference type="AlphaFoldDB" id="A0A9K3PLL6"/>
<reference evidence="2" key="2">
    <citation type="submission" date="2021-04" db="EMBL/GenBank/DDBJ databases">
        <authorList>
            <person name="Podell S."/>
        </authorList>
    </citation>
    <scope>NUCLEOTIDE SEQUENCE</scope>
    <source>
        <strain evidence="2">Hildebrandi</strain>
    </source>
</reference>
<proteinExistence type="predicted"/>
<protein>
    <submittedName>
        <fullName evidence="2">Uncharacterized protein</fullName>
    </submittedName>
</protein>
<sequence>MHAIKGAAVLQTQTEEVDEKVVELMRRVRGIETKESHLICHSASPLDILYRMKMTLVGLLTSTGVAITAATLSVVACVVEIVDDMQPGAHHGAALLALSELYHQIRRVKARVKRVRNRTSNWRTSTRMGRILSKAPMGPCIAVAAAMYAAIEICEDLRPGAHHGVAILALAELVENVNRSKVLNQFSAKSESRL</sequence>
<organism evidence="2 3">
    <name type="scientific">Nitzschia inconspicua</name>
    <dbReference type="NCBI Taxonomy" id="303405"/>
    <lineage>
        <taxon>Eukaryota</taxon>
        <taxon>Sar</taxon>
        <taxon>Stramenopiles</taxon>
        <taxon>Ochrophyta</taxon>
        <taxon>Bacillariophyta</taxon>
        <taxon>Bacillariophyceae</taxon>
        <taxon>Bacillariophycidae</taxon>
        <taxon>Bacillariales</taxon>
        <taxon>Bacillariaceae</taxon>
        <taxon>Nitzschia</taxon>
    </lineage>
</organism>
<reference evidence="2" key="1">
    <citation type="journal article" date="2021" name="Sci. Rep.">
        <title>Diploid genomic architecture of Nitzschia inconspicua, an elite biomass production diatom.</title>
        <authorList>
            <person name="Oliver A."/>
            <person name="Podell S."/>
            <person name="Pinowska A."/>
            <person name="Traller J.C."/>
            <person name="Smith S.R."/>
            <person name="McClure R."/>
            <person name="Beliaev A."/>
            <person name="Bohutskyi P."/>
            <person name="Hill E.A."/>
            <person name="Rabines A."/>
            <person name="Zheng H."/>
            <person name="Allen L.Z."/>
            <person name="Kuo A."/>
            <person name="Grigoriev I.V."/>
            <person name="Allen A.E."/>
            <person name="Hazlebeck D."/>
            <person name="Allen E.E."/>
        </authorList>
    </citation>
    <scope>NUCLEOTIDE SEQUENCE</scope>
    <source>
        <strain evidence="2">Hildebrandi</strain>
    </source>
</reference>
<name>A0A9K3PLL6_9STRA</name>
<feature type="transmembrane region" description="Helical" evidence="1">
    <location>
        <begin position="56"/>
        <end position="82"/>
    </location>
</feature>
<accession>A0A9K3PLL6</accession>
<dbReference type="EMBL" id="JAGRRH010000017">
    <property type="protein sequence ID" value="KAG7352030.1"/>
    <property type="molecule type" value="Genomic_DNA"/>
</dbReference>
<gene>
    <name evidence="2" type="ORF">IV203_008078</name>
</gene>
<evidence type="ECO:0000313" key="2">
    <source>
        <dbReference type="EMBL" id="KAG7352030.1"/>
    </source>
</evidence>
<comment type="caution">
    <text evidence="2">The sequence shown here is derived from an EMBL/GenBank/DDBJ whole genome shotgun (WGS) entry which is preliminary data.</text>
</comment>